<sequence length="268" mass="30049">MGVQNQISENSEASIVAPSDAWVSRSKQYTYSYLKLHQTILPRSIQVTVGIAAVEEVLPSFIGFSLSGGAIGVAMDRMQAEGITSGIDFKFFVNYTECDGIKAAAVAVEFMRKKNVDAVVAPPCLTAANVMAHLSTFYKKVILGWGFLTNSQLSHPEIYPYVAKLTPDSFAIINCVLQLFSTFEWNRVAIFYTSNEIRYCESIVDDTVEVFNEKTSYYVNVVQRTEWVRGDDVHFTNEMLRARKSAFQYRQLHGAYSFSQSLENSSLT</sequence>
<dbReference type="PANTHER" id="PTHR44755:SF8">
    <property type="entry name" value="RECEPTOR LIGAND BINDING REGION DOMAIN-CONTAINING PROTEIN"/>
    <property type="match status" value="1"/>
</dbReference>
<feature type="domain" description="Receptor ligand binding region" evidence="5">
    <location>
        <begin position="69"/>
        <end position="244"/>
    </location>
</feature>
<proteinExistence type="predicted"/>
<evidence type="ECO:0000256" key="4">
    <source>
        <dbReference type="ARBA" id="ARBA00023136"/>
    </source>
</evidence>
<organism evidence="6 7">
    <name type="scientific">Parelaphostrongylus tenuis</name>
    <name type="common">Meningeal worm</name>
    <dbReference type="NCBI Taxonomy" id="148309"/>
    <lineage>
        <taxon>Eukaryota</taxon>
        <taxon>Metazoa</taxon>
        <taxon>Ecdysozoa</taxon>
        <taxon>Nematoda</taxon>
        <taxon>Chromadorea</taxon>
        <taxon>Rhabditida</taxon>
        <taxon>Rhabditina</taxon>
        <taxon>Rhabditomorpha</taxon>
        <taxon>Strongyloidea</taxon>
        <taxon>Metastrongylidae</taxon>
        <taxon>Parelaphostrongylus</taxon>
    </lineage>
</organism>
<accession>A0AAD5QLQ2</accession>
<evidence type="ECO:0000256" key="3">
    <source>
        <dbReference type="ARBA" id="ARBA00022989"/>
    </source>
</evidence>
<evidence type="ECO:0000256" key="1">
    <source>
        <dbReference type="ARBA" id="ARBA00004370"/>
    </source>
</evidence>
<reference evidence="6" key="1">
    <citation type="submission" date="2021-06" db="EMBL/GenBank/DDBJ databases">
        <title>Parelaphostrongylus tenuis whole genome reference sequence.</title>
        <authorList>
            <person name="Garwood T.J."/>
            <person name="Larsen P.A."/>
            <person name="Fountain-Jones N.M."/>
            <person name="Garbe J.R."/>
            <person name="Macchietto M.G."/>
            <person name="Kania S.A."/>
            <person name="Gerhold R.W."/>
            <person name="Richards J.E."/>
            <person name="Wolf T.M."/>
        </authorList>
    </citation>
    <scope>NUCLEOTIDE SEQUENCE</scope>
    <source>
        <strain evidence="6">MNPRO001-30</strain>
        <tissue evidence="6">Meninges</tissue>
    </source>
</reference>
<dbReference type="EMBL" id="JAHQIW010002865">
    <property type="protein sequence ID" value="KAJ1356683.1"/>
    <property type="molecule type" value="Genomic_DNA"/>
</dbReference>
<dbReference type="GO" id="GO:0016020">
    <property type="term" value="C:membrane"/>
    <property type="evidence" value="ECO:0007669"/>
    <property type="project" value="UniProtKB-SubCell"/>
</dbReference>
<evidence type="ECO:0000256" key="2">
    <source>
        <dbReference type="ARBA" id="ARBA00022692"/>
    </source>
</evidence>
<keyword evidence="7" id="KW-1185">Reference proteome</keyword>
<dbReference type="GO" id="GO:0038023">
    <property type="term" value="F:signaling receptor activity"/>
    <property type="evidence" value="ECO:0007669"/>
    <property type="project" value="TreeGrafter"/>
</dbReference>
<keyword evidence="3" id="KW-1133">Transmembrane helix</keyword>
<dbReference type="InterPro" id="IPR028082">
    <property type="entry name" value="Peripla_BP_I"/>
</dbReference>
<protein>
    <recommendedName>
        <fullName evidence="5">Receptor ligand binding region domain-containing protein</fullName>
    </recommendedName>
</protein>
<dbReference type="InterPro" id="IPR001828">
    <property type="entry name" value="ANF_lig-bd_rcpt"/>
</dbReference>
<dbReference type="CDD" id="cd06352">
    <property type="entry name" value="PBP1_NPR_GC-like"/>
    <property type="match status" value="1"/>
</dbReference>
<comment type="subcellular location">
    <subcellularLocation>
        <location evidence="1">Membrane</location>
    </subcellularLocation>
</comment>
<dbReference type="InterPro" id="IPR052612">
    <property type="entry name" value="ANP_Clearance_Receptor"/>
</dbReference>
<name>A0AAD5QLQ2_PARTN</name>
<dbReference type="Pfam" id="PF01094">
    <property type="entry name" value="ANF_receptor"/>
    <property type="match status" value="1"/>
</dbReference>
<dbReference type="Gene3D" id="3.40.50.2300">
    <property type="match status" value="1"/>
</dbReference>
<evidence type="ECO:0000259" key="5">
    <source>
        <dbReference type="Pfam" id="PF01094"/>
    </source>
</evidence>
<gene>
    <name evidence="6" type="ORF">KIN20_014422</name>
</gene>
<dbReference type="Proteomes" id="UP001196413">
    <property type="component" value="Unassembled WGS sequence"/>
</dbReference>
<keyword evidence="4" id="KW-0472">Membrane</keyword>
<evidence type="ECO:0000313" key="6">
    <source>
        <dbReference type="EMBL" id="KAJ1356683.1"/>
    </source>
</evidence>
<evidence type="ECO:0000313" key="7">
    <source>
        <dbReference type="Proteomes" id="UP001196413"/>
    </source>
</evidence>
<dbReference type="GO" id="GO:0017046">
    <property type="term" value="F:peptide hormone binding"/>
    <property type="evidence" value="ECO:0007669"/>
    <property type="project" value="TreeGrafter"/>
</dbReference>
<dbReference type="GO" id="GO:0007165">
    <property type="term" value="P:signal transduction"/>
    <property type="evidence" value="ECO:0007669"/>
    <property type="project" value="TreeGrafter"/>
</dbReference>
<dbReference type="AlphaFoldDB" id="A0AAD5QLQ2"/>
<keyword evidence="2" id="KW-0812">Transmembrane</keyword>
<dbReference type="PANTHER" id="PTHR44755">
    <property type="entry name" value="NATRIURETIC PEPTIDE RECEPTOR 3-RELATED"/>
    <property type="match status" value="1"/>
</dbReference>
<dbReference type="SUPFAM" id="SSF53822">
    <property type="entry name" value="Periplasmic binding protein-like I"/>
    <property type="match status" value="1"/>
</dbReference>
<comment type="caution">
    <text evidence="6">The sequence shown here is derived from an EMBL/GenBank/DDBJ whole genome shotgun (WGS) entry which is preliminary data.</text>
</comment>